<dbReference type="GO" id="GO:0008360">
    <property type="term" value="P:regulation of cell shape"/>
    <property type="evidence" value="ECO:0007669"/>
    <property type="project" value="UniProtKB-KW"/>
</dbReference>
<evidence type="ECO:0000256" key="4">
    <source>
        <dbReference type="ARBA" id="ARBA00032089"/>
    </source>
</evidence>
<dbReference type="Gene3D" id="2.40.10.350">
    <property type="entry name" value="Rod shape-determining protein MreC, domain 2"/>
    <property type="match status" value="1"/>
</dbReference>
<dbReference type="NCBIfam" id="TIGR00219">
    <property type="entry name" value="mreC"/>
    <property type="match status" value="1"/>
</dbReference>
<evidence type="ECO:0000256" key="1">
    <source>
        <dbReference type="ARBA" id="ARBA00009369"/>
    </source>
</evidence>
<comment type="similarity">
    <text evidence="1">Belongs to the MreC family.</text>
</comment>
<dbReference type="AlphaFoldDB" id="A0A645A2L4"/>
<name>A0A645A2L4_9ZZZZ</name>
<sequence length="281" mass="30724">MKNIKNKLAVIVIILSVCFLFLIGYSVQRESVSFVESGVGATLNPIQGVFYKIGSGVKNSLSFIFNINEIKKENEELRTKNKDLEYKSNQNALLEQENQRLRGMLNFTDLRNEYNYVGCDIVGISGSNFLDGYIINKGKSVGIQKGMVAITGEGLVGQVTSVGNNWAIVQSLCNENIAVAGYVITTQESDGIVKGYKGNEDKFLAQITGLSIKSQVSKGDVILTSGLGGIYPKGIKIGEVLEVEEDKAAVVKNAIIKPSVDFNKLEQLLIVVPKETRDVKY</sequence>
<dbReference type="InterPro" id="IPR055342">
    <property type="entry name" value="MreC_beta-barrel_core"/>
</dbReference>
<evidence type="ECO:0000313" key="6">
    <source>
        <dbReference type="EMBL" id="MPM47429.1"/>
    </source>
</evidence>
<protein>
    <recommendedName>
        <fullName evidence="2">Cell shape-determining protein MreC</fullName>
    </recommendedName>
    <alternativeName>
        <fullName evidence="4">Cell shape protein MreC</fullName>
    </alternativeName>
</protein>
<evidence type="ECO:0000259" key="5">
    <source>
        <dbReference type="Pfam" id="PF04085"/>
    </source>
</evidence>
<dbReference type="Gene3D" id="2.40.10.340">
    <property type="entry name" value="Rod shape-determining protein MreC, domain 1"/>
    <property type="match status" value="1"/>
</dbReference>
<evidence type="ECO:0000256" key="3">
    <source>
        <dbReference type="ARBA" id="ARBA00022960"/>
    </source>
</evidence>
<evidence type="ECO:0000256" key="2">
    <source>
        <dbReference type="ARBA" id="ARBA00013855"/>
    </source>
</evidence>
<dbReference type="InterPro" id="IPR007221">
    <property type="entry name" value="MreC"/>
</dbReference>
<accession>A0A645A2L4</accession>
<dbReference type="PANTHER" id="PTHR34138:SF1">
    <property type="entry name" value="CELL SHAPE-DETERMINING PROTEIN MREC"/>
    <property type="match status" value="1"/>
</dbReference>
<feature type="domain" description="Rod shape-determining protein MreC beta-barrel core" evidence="5">
    <location>
        <begin position="121"/>
        <end position="271"/>
    </location>
</feature>
<organism evidence="6">
    <name type="scientific">bioreactor metagenome</name>
    <dbReference type="NCBI Taxonomy" id="1076179"/>
    <lineage>
        <taxon>unclassified sequences</taxon>
        <taxon>metagenomes</taxon>
        <taxon>ecological metagenomes</taxon>
    </lineage>
</organism>
<dbReference type="InterPro" id="IPR042177">
    <property type="entry name" value="Cell/Rod_1"/>
</dbReference>
<gene>
    <name evidence="6" type="primary">mreC_11</name>
    <name evidence="6" type="ORF">SDC9_94139</name>
</gene>
<proteinExistence type="inferred from homology"/>
<dbReference type="PIRSF" id="PIRSF038471">
    <property type="entry name" value="MreC"/>
    <property type="match status" value="1"/>
</dbReference>
<dbReference type="PANTHER" id="PTHR34138">
    <property type="entry name" value="CELL SHAPE-DETERMINING PROTEIN MREC"/>
    <property type="match status" value="1"/>
</dbReference>
<reference evidence="6" key="1">
    <citation type="submission" date="2019-08" db="EMBL/GenBank/DDBJ databases">
        <authorList>
            <person name="Kucharzyk K."/>
            <person name="Murdoch R.W."/>
            <person name="Higgins S."/>
            <person name="Loffler F."/>
        </authorList>
    </citation>
    <scope>NUCLEOTIDE SEQUENCE</scope>
</reference>
<dbReference type="Pfam" id="PF04085">
    <property type="entry name" value="MreC"/>
    <property type="match status" value="1"/>
</dbReference>
<dbReference type="GO" id="GO:0005886">
    <property type="term" value="C:plasma membrane"/>
    <property type="evidence" value="ECO:0007669"/>
    <property type="project" value="TreeGrafter"/>
</dbReference>
<dbReference type="InterPro" id="IPR042175">
    <property type="entry name" value="Cell/Rod_MreC_2"/>
</dbReference>
<keyword evidence="3" id="KW-0133">Cell shape</keyword>
<dbReference type="EMBL" id="VSSQ01011673">
    <property type="protein sequence ID" value="MPM47429.1"/>
    <property type="molecule type" value="Genomic_DNA"/>
</dbReference>
<comment type="caution">
    <text evidence="6">The sequence shown here is derived from an EMBL/GenBank/DDBJ whole genome shotgun (WGS) entry which is preliminary data.</text>
</comment>